<sequence length="221" mass="26727">MNIMDYLNGRFPTVELVPSIYYQWDIGIHFSLGGEIYQFKENDDLNLERFRLVYKQTSTIFNELFEQNDDLFFVTNVYKHKTKEKRTKKLKVYQPFLKCKNNLNRIQVKTYPYPFELDEAEEFEMQQFSLLCKREDIRVNELLKAASNEDFPLKPKFGRYAIDYPDVFFVNITKDIIFFVYDDRGCEVIAREADQIRPLYEKYYDWVQEVDRKRIEKGLGE</sequence>
<evidence type="ECO:0000313" key="3">
    <source>
        <dbReference type="Proteomes" id="UP000626697"/>
    </source>
</evidence>
<reference evidence="2 3" key="1">
    <citation type="submission" date="2020-08" db="EMBL/GenBank/DDBJ databases">
        <title>Genomic Encyclopedia of Type Strains, Phase IV (KMG-IV): sequencing the most valuable type-strain genomes for metagenomic binning, comparative biology and taxonomic classification.</title>
        <authorList>
            <person name="Goeker M."/>
        </authorList>
    </citation>
    <scope>NUCLEOTIDE SEQUENCE [LARGE SCALE GENOMIC DNA]</scope>
    <source>
        <strain evidence="2 3">DSM 105481</strain>
    </source>
</reference>
<dbReference type="Pfam" id="PF13021">
    <property type="entry name" value="DUF3885"/>
    <property type="match status" value="1"/>
</dbReference>
<dbReference type="EMBL" id="JACJHX010000008">
    <property type="protein sequence ID" value="MBA9027646.1"/>
    <property type="molecule type" value="Genomic_DNA"/>
</dbReference>
<accession>A0ABR6CRJ1</accession>
<dbReference type="RefSeq" id="WP_182503066.1">
    <property type="nucleotide sequence ID" value="NZ_JACJHX010000008.1"/>
</dbReference>
<organism evidence="2 3">
    <name type="scientific">Peribacillus huizhouensis</name>
    <dbReference type="NCBI Taxonomy" id="1501239"/>
    <lineage>
        <taxon>Bacteria</taxon>
        <taxon>Bacillati</taxon>
        <taxon>Bacillota</taxon>
        <taxon>Bacilli</taxon>
        <taxon>Bacillales</taxon>
        <taxon>Bacillaceae</taxon>
        <taxon>Peribacillus</taxon>
    </lineage>
</organism>
<proteinExistence type="predicted"/>
<evidence type="ECO:0000259" key="1">
    <source>
        <dbReference type="Pfam" id="PF13021"/>
    </source>
</evidence>
<feature type="domain" description="DUF3885" evidence="1">
    <location>
        <begin position="4"/>
        <end position="211"/>
    </location>
</feature>
<dbReference type="Proteomes" id="UP000626697">
    <property type="component" value="Unassembled WGS sequence"/>
</dbReference>
<evidence type="ECO:0000313" key="2">
    <source>
        <dbReference type="EMBL" id="MBA9027646.1"/>
    </source>
</evidence>
<keyword evidence="3" id="KW-1185">Reference proteome</keyword>
<name>A0ABR6CRJ1_9BACI</name>
<gene>
    <name evidence="2" type="ORF">HNP81_002936</name>
</gene>
<dbReference type="InterPro" id="IPR024976">
    <property type="entry name" value="DUF3885"/>
</dbReference>
<protein>
    <recommendedName>
        <fullName evidence="1">DUF3885 domain-containing protein</fullName>
    </recommendedName>
</protein>
<comment type="caution">
    <text evidence="2">The sequence shown here is derived from an EMBL/GenBank/DDBJ whole genome shotgun (WGS) entry which is preliminary data.</text>
</comment>